<protein>
    <recommendedName>
        <fullName evidence="2">HAD family hydrolase</fullName>
    </recommendedName>
</protein>
<dbReference type="InterPro" id="IPR023214">
    <property type="entry name" value="HAD_sf"/>
</dbReference>
<dbReference type="Gene3D" id="3.40.50.1000">
    <property type="entry name" value="HAD superfamily/HAD-like"/>
    <property type="match status" value="1"/>
</dbReference>
<dbReference type="InterPro" id="IPR036412">
    <property type="entry name" value="HAD-like_sf"/>
</dbReference>
<accession>A0A2P2C4G3</accession>
<evidence type="ECO:0008006" key="2">
    <source>
        <dbReference type="Google" id="ProtNLM"/>
    </source>
</evidence>
<dbReference type="SUPFAM" id="SSF56784">
    <property type="entry name" value="HAD-like"/>
    <property type="match status" value="1"/>
</dbReference>
<name>A0A2P2C4G3_9ZZZZ</name>
<organism evidence="1">
    <name type="scientific">metagenome</name>
    <dbReference type="NCBI Taxonomy" id="256318"/>
    <lineage>
        <taxon>unclassified sequences</taxon>
        <taxon>metagenomes</taxon>
    </lineage>
</organism>
<evidence type="ECO:0000313" key="1">
    <source>
        <dbReference type="EMBL" id="CUR56870.1"/>
    </source>
</evidence>
<proteinExistence type="predicted"/>
<gene>
    <name evidence="1" type="ORF">NOCA2370007</name>
</gene>
<dbReference type="EMBL" id="CZKA01000031">
    <property type="protein sequence ID" value="CUR56870.1"/>
    <property type="molecule type" value="Genomic_DNA"/>
</dbReference>
<dbReference type="AlphaFoldDB" id="A0A2P2C4G3"/>
<sequence length="258" mass="27446">MIASDLDRTLIYSEAAMRLGEPVADPVCVEVYEGRPISFVSPLALAGLAELSRRVDVVPTTTRTVAQYERVSLPGVRTPFAITTNGGRLLVDGVACPDWDRAVADELADSAAYEEAVLALAGAFDRPWVLKVRDAERLFLYTVFDRALADPDWFGELDSVAGGLGWTVSVQGRKAYVVPAALTKQAALAEVVRRTGATRVVAAGDSLLDQGFLEAADVAIRPAHGELHDAGWCPPGLIVTRRAGGGAAEEIVDLFAQA</sequence>
<reference evidence="1" key="1">
    <citation type="submission" date="2015-08" db="EMBL/GenBank/DDBJ databases">
        <authorList>
            <person name="Babu N.S."/>
            <person name="Beckwith C.J."/>
            <person name="Beseler K.G."/>
            <person name="Brison A."/>
            <person name="Carone J.V."/>
            <person name="Caskin T.P."/>
            <person name="Diamond M."/>
            <person name="Durham M.E."/>
            <person name="Foxe J.M."/>
            <person name="Go M."/>
            <person name="Henderson B.A."/>
            <person name="Jones I.B."/>
            <person name="McGettigan J.A."/>
            <person name="Micheletti S.J."/>
            <person name="Nasrallah M.E."/>
            <person name="Ortiz D."/>
            <person name="Piller C.R."/>
            <person name="Privatt S.R."/>
            <person name="Schneider S.L."/>
            <person name="Sharp S."/>
            <person name="Smith T.C."/>
            <person name="Stanton J.D."/>
            <person name="Ullery H.E."/>
            <person name="Wilson R.J."/>
            <person name="Serrano M.G."/>
            <person name="Buck G."/>
            <person name="Lee V."/>
            <person name="Wang Y."/>
            <person name="Carvalho R."/>
            <person name="Voegtly L."/>
            <person name="Shi R."/>
            <person name="Duckworth R."/>
            <person name="Johnson A."/>
            <person name="Loviza R."/>
            <person name="Walstead R."/>
            <person name="Shah Z."/>
            <person name="Kiflezghi M."/>
            <person name="Wade K."/>
            <person name="Ball S.L."/>
            <person name="Bradley K.W."/>
            <person name="Asai D.J."/>
            <person name="Bowman C.A."/>
            <person name="Russell D.A."/>
            <person name="Pope W.H."/>
            <person name="Jacobs-Sera D."/>
            <person name="Hendrix R.W."/>
            <person name="Hatfull G.F."/>
        </authorList>
    </citation>
    <scope>NUCLEOTIDE SEQUENCE</scope>
</reference>